<accession>A0ABV1WYE6</accession>
<gene>
    <name evidence="1" type="ORF">ABT404_20195</name>
</gene>
<reference evidence="1 2" key="1">
    <citation type="submission" date="2024-06" db="EMBL/GenBank/DDBJ databases">
        <title>The Natural Products Discovery Center: Release of the First 8490 Sequenced Strains for Exploring Actinobacteria Biosynthetic Diversity.</title>
        <authorList>
            <person name="Kalkreuter E."/>
            <person name="Kautsar S.A."/>
            <person name="Yang D."/>
            <person name="Bader C.D."/>
            <person name="Teijaro C.N."/>
            <person name="Fluegel L."/>
            <person name="Davis C.M."/>
            <person name="Simpson J.R."/>
            <person name="Lauterbach L."/>
            <person name="Steele A.D."/>
            <person name="Gui C."/>
            <person name="Meng S."/>
            <person name="Li G."/>
            <person name="Viehrig K."/>
            <person name="Ye F."/>
            <person name="Su P."/>
            <person name="Kiefer A.F."/>
            <person name="Nichols A."/>
            <person name="Cepeda A.J."/>
            <person name="Yan W."/>
            <person name="Fan B."/>
            <person name="Jiang Y."/>
            <person name="Adhikari A."/>
            <person name="Zheng C.-J."/>
            <person name="Schuster L."/>
            <person name="Cowan T.M."/>
            <person name="Smanski M.J."/>
            <person name="Chevrette M.G."/>
            <person name="De Carvalho L.P.S."/>
            <person name="Shen B."/>
        </authorList>
    </citation>
    <scope>NUCLEOTIDE SEQUENCE [LARGE SCALE GENOMIC DNA]</scope>
    <source>
        <strain evidence="1 2">NPDC000234</strain>
    </source>
</reference>
<name>A0ABV1WYE6_9ACTN</name>
<dbReference type="EMBL" id="JBEPEK010000137">
    <property type="protein sequence ID" value="MER7181771.1"/>
    <property type="molecule type" value="Genomic_DNA"/>
</dbReference>
<dbReference type="Proteomes" id="UP001474181">
    <property type="component" value="Unassembled WGS sequence"/>
</dbReference>
<protein>
    <recommendedName>
        <fullName evidence="3">Transcriptional regulator</fullName>
    </recommendedName>
</protein>
<keyword evidence="2" id="KW-1185">Reference proteome</keyword>
<feature type="non-terminal residue" evidence="1">
    <location>
        <position position="1"/>
    </location>
</feature>
<evidence type="ECO:0000313" key="1">
    <source>
        <dbReference type="EMBL" id="MER7181771.1"/>
    </source>
</evidence>
<proteinExistence type="predicted"/>
<sequence length="67" mass="7158">PISAARSPSASRRLIGCQDPDLLADWAHAPWGEDDVEVWRALAAVRPTAVVRSRLAALETELAVPVG</sequence>
<evidence type="ECO:0008006" key="3">
    <source>
        <dbReference type="Google" id="ProtNLM"/>
    </source>
</evidence>
<organism evidence="1 2">
    <name type="scientific">Streptomyces hyaluromycini</name>
    <dbReference type="NCBI Taxonomy" id="1377993"/>
    <lineage>
        <taxon>Bacteria</taxon>
        <taxon>Bacillati</taxon>
        <taxon>Actinomycetota</taxon>
        <taxon>Actinomycetes</taxon>
        <taxon>Kitasatosporales</taxon>
        <taxon>Streptomycetaceae</taxon>
        <taxon>Streptomyces</taxon>
    </lineage>
</organism>
<comment type="caution">
    <text evidence="1">The sequence shown here is derived from an EMBL/GenBank/DDBJ whole genome shotgun (WGS) entry which is preliminary data.</text>
</comment>
<evidence type="ECO:0000313" key="2">
    <source>
        <dbReference type="Proteomes" id="UP001474181"/>
    </source>
</evidence>